<gene>
    <name evidence="1" type="ORF">EVAR_85617_1</name>
</gene>
<dbReference type="AlphaFoldDB" id="A0A4C1XVJ3"/>
<evidence type="ECO:0000313" key="1">
    <source>
        <dbReference type="EMBL" id="GBP66247.1"/>
    </source>
</evidence>
<dbReference type="Proteomes" id="UP000299102">
    <property type="component" value="Unassembled WGS sequence"/>
</dbReference>
<accession>A0A4C1XVJ3</accession>
<sequence>MEESTKVPPLFSPEMLQEKYCPRHGLSRWYAGRQQAIAGVGKCGDALDEVKSPDEFKGSYCDYRPRRYRRTRSIARTNSNNDSITNSSLKEVKREDLADELTSYVKEIQLRVLQRERDYG</sequence>
<keyword evidence="2" id="KW-1185">Reference proteome</keyword>
<comment type="caution">
    <text evidence="1">The sequence shown here is derived from an EMBL/GenBank/DDBJ whole genome shotgun (WGS) entry which is preliminary data.</text>
</comment>
<reference evidence="1 2" key="1">
    <citation type="journal article" date="2019" name="Commun. Biol.">
        <title>The bagworm genome reveals a unique fibroin gene that provides high tensile strength.</title>
        <authorList>
            <person name="Kono N."/>
            <person name="Nakamura H."/>
            <person name="Ohtoshi R."/>
            <person name="Tomita M."/>
            <person name="Numata K."/>
            <person name="Arakawa K."/>
        </authorList>
    </citation>
    <scope>NUCLEOTIDE SEQUENCE [LARGE SCALE GENOMIC DNA]</scope>
</reference>
<dbReference type="EMBL" id="BGZK01000952">
    <property type="protein sequence ID" value="GBP66247.1"/>
    <property type="molecule type" value="Genomic_DNA"/>
</dbReference>
<evidence type="ECO:0000313" key="2">
    <source>
        <dbReference type="Proteomes" id="UP000299102"/>
    </source>
</evidence>
<protein>
    <submittedName>
        <fullName evidence="1">Uncharacterized protein</fullName>
    </submittedName>
</protein>
<name>A0A4C1XVJ3_EUMVA</name>
<organism evidence="1 2">
    <name type="scientific">Eumeta variegata</name>
    <name type="common">Bagworm moth</name>
    <name type="synonym">Eumeta japonica</name>
    <dbReference type="NCBI Taxonomy" id="151549"/>
    <lineage>
        <taxon>Eukaryota</taxon>
        <taxon>Metazoa</taxon>
        <taxon>Ecdysozoa</taxon>
        <taxon>Arthropoda</taxon>
        <taxon>Hexapoda</taxon>
        <taxon>Insecta</taxon>
        <taxon>Pterygota</taxon>
        <taxon>Neoptera</taxon>
        <taxon>Endopterygota</taxon>
        <taxon>Lepidoptera</taxon>
        <taxon>Glossata</taxon>
        <taxon>Ditrysia</taxon>
        <taxon>Tineoidea</taxon>
        <taxon>Psychidae</taxon>
        <taxon>Oiketicinae</taxon>
        <taxon>Eumeta</taxon>
    </lineage>
</organism>
<proteinExistence type="predicted"/>